<accession>A0AAW2SX02</accession>
<feature type="region of interest" description="Disordered" evidence="1">
    <location>
        <begin position="200"/>
        <end position="247"/>
    </location>
</feature>
<evidence type="ECO:0000313" key="2">
    <source>
        <dbReference type="EMBL" id="KAL0396348.1"/>
    </source>
</evidence>
<reference evidence="2" key="2">
    <citation type="journal article" date="2024" name="Plant">
        <title>Genomic evolution and insights into agronomic trait innovations of Sesamum species.</title>
        <authorList>
            <person name="Miao H."/>
            <person name="Wang L."/>
            <person name="Qu L."/>
            <person name="Liu H."/>
            <person name="Sun Y."/>
            <person name="Le M."/>
            <person name="Wang Q."/>
            <person name="Wei S."/>
            <person name="Zheng Y."/>
            <person name="Lin W."/>
            <person name="Duan Y."/>
            <person name="Cao H."/>
            <person name="Xiong S."/>
            <person name="Wang X."/>
            <person name="Wei L."/>
            <person name="Li C."/>
            <person name="Ma Q."/>
            <person name="Ju M."/>
            <person name="Zhao R."/>
            <person name="Li G."/>
            <person name="Mu C."/>
            <person name="Tian Q."/>
            <person name="Mei H."/>
            <person name="Zhang T."/>
            <person name="Gao T."/>
            <person name="Zhang H."/>
        </authorList>
    </citation>
    <scope>NUCLEOTIDE SEQUENCE</scope>
    <source>
        <strain evidence="2">KEN8</strain>
    </source>
</reference>
<dbReference type="EMBL" id="JACGWM010000001">
    <property type="protein sequence ID" value="KAL0396348.1"/>
    <property type="molecule type" value="Genomic_DNA"/>
</dbReference>
<feature type="compositionally biased region" description="Polar residues" evidence="1">
    <location>
        <begin position="136"/>
        <end position="152"/>
    </location>
</feature>
<feature type="compositionally biased region" description="Basic and acidic residues" evidence="1">
    <location>
        <begin position="200"/>
        <end position="214"/>
    </location>
</feature>
<name>A0AAW2SX02_9LAMI</name>
<evidence type="ECO:0000256" key="1">
    <source>
        <dbReference type="SAM" id="MobiDB-lite"/>
    </source>
</evidence>
<protein>
    <submittedName>
        <fullName evidence="2">Uncharacterized protein</fullName>
    </submittedName>
</protein>
<feature type="compositionally biased region" description="Basic and acidic residues" evidence="1">
    <location>
        <begin position="222"/>
        <end position="247"/>
    </location>
</feature>
<comment type="caution">
    <text evidence="2">The sequence shown here is derived from an EMBL/GenBank/DDBJ whole genome shotgun (WGS) entry which is preliminary data.</text>
</comment>
<gene>
    <name evidence="2" type="ORF">Scaly_0083200</name>
</gene>
<organism evidence="2">
    <name type="scientific">Sesamum calycinum</name>
    <dbReference type="NCBI Taxonomy" id="2727403"/>
    <lineage>
        <taxon>Eukaryota</taxon>
        <taxon>Viridiplantae</taxon>
        <taxon>Streptophyta</taxon>
        <taxon>Embryophyta</taxon>
        <taxon>Tracheophyta</taxon>
        <taxon>Spermatophyta</taxon>
        <taxon>Magnoliopsida</taxon>
        <taxon>eudicotyledons</taxon>
        <taxon>Gunneridae</taxon>
        <taxon>Pentapetalae</taxon>
        <taxon>asterids</taxon>
        <taxon>lamiids</taxon>
        <taxon>Lamiales</taxon>
        <taxon>Pedaliaceae</taxon>
        <taxon>Sesamum</taxon>
    </lineage>
</organism>
<sequence length="247" mass="27729">MMEYSFPTADGTISSIAKPIVQAQNPRLNLPSSRSSGQIGNHCMMHENVSKTCLKDVLIMSYRCDCRLERTDKRIVDTYNVDAITTLSTQMVALTQKVYNLGAAIWNGAPVGPCGLILTHTPTHIIRWHNHPNFSWSNNQGPLGNHQSQHQAPQEKKSNLEDMLSNFITATNTRFQNQDASIRNLKVQMGQLVSIFSGKKEGQLPSDTEKKSREQVNAITLESEKTIRDEPPKEQVEKAQTQKEEDP</sequence>
<feature type="region of interest" description="Disordered" evidence="1">
    <location>
        <begin position="136"/>
        <end position="157"/>
    </location>
</feature>
<proteinExistence type="predicted"/>
<dbReference type="AlphaFoldDB" id="A0AAW2SX02"/>
<reference evidence="2" key="1">
    <citation type="submission" date="2020-06" db="EMBL/GenBank/DDBJ databases">
        <authorList>
            <person name="Li T."/>
            <person name="Hu X."/>
            <person name="Zhang T."/>
            <person name="Song X."/>
            <person name="Zhang H."/>
            <person name="Dai N."/>
            <person name="Sheng W."/>
            <person name="Hou X."/>
            <person name="Wei L."/>
        </authorList>
    </citation>
    <scope>NUCLEOTIDE SEQUENCE</scope>
    <source>
        <strain evidence="2">KEN8</strain>
        <tissue evidence="2">Leaf</tissue>
    </source>
</reference>